<dbReference type="PANTHER" id="PTHR11699">
    <property type="entry name" value="ALDEHYDE DEHYDROGENASE-RELATED"/>
    <property type="match status" value="1"/>
</dbReference>
<sequence length="482" mass="50966">MRALTSSVPLVLGDQLTDASNGATFETVNPADGSVIAKVAEATVDDVARAVEAARAGAKAWQRMRPSQRTRLMLRYAALIEANKEQLAELQSRDMGKPIRESAKIDLPVMVETVEYFAGLVTKIEGRTTPAPGRFLNYTVREPIGVVGAITPWNFPAVQSIWKIAPALAMGNSIVLKPAQLAPLVPVALGELALEAGIPPGVVNVLPGRGSVAGNALVQHPGVGKITFTGSTEIGQEIGRMAADRLITTSLELGGKSALVAFADASPKAVADVVFAAMYGNQGETCTAPSRLLVERPIYDEVVELVKARVDAARVGDPLDPETEIGPLVNAAQRDSVHSYVVSGAAEGARLLAGSTEAPADGPGFFYQPALFADVAPDMRIAREEIFGPVLGVLPFEGEEQAIELANDTIYGLAAGVFTRDVGRALRFAGTLDAGNVWINSWGVLNPASPYRGFRHSGYGSDLGRSAIESFTKEKSVWVRLD</sequence>
<evidence type="ECO:0000256" key="2">
    <source>
        <dbReference type="ARBA" id="ARBA00023002"/>
    </source>
</evidence>
<protein>
    <submittedName>
        <fullName evidence="6">Aldehyde dehydrogenase family protein</fullName>
    </submittedName>
</protein>
<name>A0A5Q0L6R7_9ACTN</name>
<dbReference type="InterPro" id="IPR016162">
    <property type="entry name" value="Ald_DH_N"/>
</dbReference>
<reference evidence="6 7" key="1">
    <citation type="submission" date="2019-10" db="EMBL/GenBank/DDBJ databases">
        <title>A novel species.</title>
        <authorList>
            <person name="Gao J."/>
        </authorList>
    </citation>
    <scope>NUCLEOTIDE SEQUENCE [LARGE SCALE GENOMIC DNA]</scope>
    <source>
        <strain evidence="6 7">QMT-28</strain>
    </source>
</reference>
<dbReference type="FunFam" id="3.40.309.10:FF:000012">
    <property type="entry name" value="Betaine aldehyde dehydrogenase"/>
    <property type="match status" value="1"/>
</dbReference>
<organism evidence="6 7">
    <name type="scientific">Streptomyces fagopyri</name>
    <dbReference type="NCBI Taxonomy" id="2662397"/>
    <lineage>
        <taxon>Bacteria</taxon>
        <taxon>Bacillati</taxon>
        <taxon>Actinomycetota</taxon>
        <taxon>Actinomycetes</taxon>
        <taxon>Kitasatosporales</taxon>
        <taxon>Streptomycetaceae</taxon>
        <taxon>Streptomyces</taxon>
    </lineage>
</organism>
<evidence type="ECO:0000256" key="1">
    <source>
        <dbReference type="ARBA" id="ARBA00009986"/>
    </source>
</evidence>
<feature type="active site" evidence="3">
    <location>
        <position position="252"/>
    </location>
</feature>
<dbReference type="InterPro" id="IPR016160">
    <property type="entry name" value="Ald_DH_CS_CYS"/>
</dbReference>
<dbReference type="Pfam" id="PF00171">
    <property type="entry name" value="Aldedh"/>
    <property type="match status" value="1"/>
</dbReference>
<dbReference type="InterPro" id="IPR016161">
    <property type="entry name" value="Ald_DH/histidinol_DH"/>
</dbReference>
<accession>A0A5Q0L6R7</accession>
<dbReference type="PROSITE" id="PS00687">
    <property type="entry name" value="ALDEHYDE_DEHYDR_GLU"/>
    <property type="match status" value="1"/>
</dbReference>
<dbReference type="InterPro" id="IPR016163">
    <property type="entry name" value="Ald_DH_C"/>
</dbReference>
<dbReference type="Gene3D" id="3.40.309.10">
    <property type="entry name" value="Aldehyde Dehydrogenase, Chain A, domain 2"/>
    <property type="match status" value="1"/>
</dbReference>
<dbReference type="PROSITE" id="PS00070">
    <property type="entry name" value="ALDEHYDE_DEHYDR_CYS"/>
    <property type="match status" value="1"/>
</dbReference>
<dbReference type="GO" id="GO:0016620">
    <property type="term" value="F:oxidoreductase activity, acting on the aldehyde or oxo group of donors, NAD or NADP as acceptor"/>
    <property type="evidence" value="ECO:0007669"/>
    <property type="project" value="InterPro"/>
</dbReference>
<comment type="similarity">
    <text evidence="1 4">Belongs to the aldehyde dehydrogenase family.</text>
</comment>
<feature type="domain" description="Aldehyde dehydrogenase" evidence="5">
    <location>
        <begin position="20"/>
        <end position="477"/>
    </location>
</feature>
<evidence type="ECO:0000256" key="4">
    <source>
        <dbReference type="RuleBase" id="RU003345"/>
    </source>
</evidence>
<dbReference type="InterPro" id="IPR029510">
    <property type="entry name" value="Ald_DH_CS_GLU"/>
</dbReference>
<dbReference type="InterPro" id="IPR015590">
    <property type="entry name" value="Aldehyde_DH_dom"/>
</dbReference>
<proteinExistence type="inferred from homology"/>
<keyword evidence="7" id="KW-1185">Reference proteome</keyword>
<evidence type="ECO:0000313" key="6">
    <source>
        <dbReference type="EMBL" id="QFZ72651.1"/>
    </source>
</evidence>
<dbReference type="EMBL" id="CP045643">
    <property type="protein sequence ID" value="QFZ72651.1"/>
    <property type="molecule type" value="Genomic_DNA"/>
</dbReference>
<dbReference type="KEGG" id="sfy:GFH48_04640"/>
<dbReference type="SUPFAM" id="SSF53720">
    <property type="entry name" value="ALDH-like"/>
    <property type="match status" value="1"/>
</dbReference>
<dbReference type="Gene3D" id="3.40.605.10">
    <property type="entry name" value="Aldehyde Dehydrogenase, Chain A, domain 1"/>
    <property type="match status" value="1"/>
</dbReference>
<keyword evidence="2 4" id="KW-0560">Oxidoreductase</keyword>
<gene>
    <name evidence="6" type="ORF">GFH48_04640</name>
</gene>
<dbReference type="FunFam" id="3.40.605.10:FF:000007">
    <property type="entry name" value="NAD/NADP-dependent betaine aldehyde dehydrogenase"/>
    <property type="match status" value="1"/>
</dbReference>
<evidence type="ECO:0000259" key="5">
    <source>
        <dbReference type="Pfam" id="PF00171"/>
    </source>
</evidence>
<dbReference type="Proteomes" id="UP000326179">
    <property type="component" value="Chromosome"/>
</dbReference>
<evidence type="ECO:0000256" key="3">
    <source>
        <dbReference type="PROSITE-ProRule" id="PRU10007"/>
    </source>
</evidence>
<evidence type="ECO:0000313" key="7">
    <source>
        <dbReference type="Proteomes" id="UP000326179"/>
    </source>
</evidence>
<dbReference type="AlphaFoldDB" id="A0A5Q0L6R7"/>
<dbReference type="RefSeq" id="WP_153287017.1">
    <property type="nucleotide sequence ID" value="NZ_CP045643.1"/>
</dbReference>